<evidence type="ECO:0008006" key="4">
    <source>
        <dbReference type="Google" id="ProtNLM"/>
    </source>
</evidence>
<dbReference type="EMBL" id="JACYTN010000023">
    <property type="protein sequence ID" value="MBD8500513.1"/>
    <property type="molecule type" value="Genomic_DNA"/>
</dbReference>
<reference evidence="2 3" key="1">
    <citation type="submission" date="2020-09" db="EMBL/GenBank/DDBJ databases">
        <title>Paenibacillus sp. CAU 1523 isolated from sand of Haeundae Beach.</title>
        <authorList>
            <person name="Kim W."/>
        </authorList>
    </citation>
    <scope>NUCLEOTIDE SEQUENCE [LARGE SCALE GENOMIC DNA]</scope>
    <source>
        <strain evidence="2 3">CAU 1523</strain>
    </source>
</reference>
<gene>
    <name evidence="2" type="ORF">IFO66_19690</name>
</gene>
<keyword evidence="1" id="KW-0732">Signal</keyword>
<dbReference type="RefSeq" id="WP_192026794.1">
    <property type="nucleotide sequence ID" value="NZ_JACYTN010000023.1"/>
</dbReference>
<proteinExistence type="predicted"/>
<protein>
    <recommendedName>
        <fullName evidence="4">Lipoprotein</fullName>
    </recommendedName>
</protein>
<feature type="chain" id="PRO_5045872952" description="Lipoprotein" evidence="1">
    <location>
        <begin position="22"/>
        <end position="137"/>
    </location>
</feature>
<sequence length="137" mass="15094">MKKRFLCVALGVLLLSGCGLVDQTIQEGKQAIEEGTKVIQDGAQSIQSVANITAEIDRIYTTATEQTFNEMIEPLRQEYQNLTSAISWEQLGINFNTSIQDAINSANLDTFKQAVESEAYQQFTQSVDGVVKNITGQ</sequence>
<accession>A0ABR9B3E9</accession>
<dbReference type="Proteomes" id="UP000634529">
    <property type="component" value="Unassembled WGS sequence"/>
</dbReference>
<feature type="signal peptide" evidence="1">
    <location>
        <begin position="1"/>
        <end position="21"/>
    </location>
</feature>
<keyword evidence="3" id="KW-1185">Reference proteome</keyword>
<dbReference type="PROSITE" id="PS51257">
    <property type="entry name" value="PROKAR_LIPOPROTEIN"/>
    <property type="match status" value="1"/>
</dbReference>
<comment type="caution">
    <text evidence="2">The sequence shown here is derived from an EMBL/GenBank/DDBJ whole genome shotgun (WGS) entry which is preliminary data.</text>
</comment>
<evidence type="ECO:0000256" key="1">
    <source>
        <dbReference type="SAM" id="SignalP"/>
    </source>
</evidence>
<evidence type="ECO:0000313" key="3">
    <source>
        <dbReference type="Proteomes" id="UP000634529"/>
    </source>
</evidence>
<name>A0ABR9B3E9_9BACL</name>
<organism evidence="2 3">
    <name type="scientific">Paenibacillus arenosi</name>
    <dbReference type="NCBI Taxonomy" id="2774142"/>
    <lineage>
        <taxon>Bacteria</taxon>
        <taxon>Bacillati</taxon>
        <taxon>Bacillota</taxon>
        <taxon>Bacilli</taxon>
        <taxon>Bacillales</taxon>
        <taxon>Paenibacillaceae</taxon>
        <taxon>Paenibacillus</taxon>
    </lineage>
</organism>
<evidence type="ECO:0000313" key="2">
    <source>
        <dbReference type="EMBL" id="MBD8500513.1"/>
    </source>
</evidence>